<keyword evidence="3" id="KW-1185">Reference proteome</keyword>
<organism evidence="2 3">
    <name type="scientific">Methanococcoides seepicolus</name>
    <dbReference type="NCBI Taxonomy" id="2828780"/>
    <lineage>
        <taxon>Archaea</taxon>
        <taxon>Methanobacteriati</taxon>
        <taxon>Methanobacteriota</taxon>
        <taxon>Stenosarchaea group</taxon>
        <taxon>Methanomicrobia</taxon>
        <taxon>Methanosarcinales</taxon>
        <taxon>Methanosarcinaceae</taxon>
        <taxon>Methanococcoides</taxon>
    </lineage>
</organism>
<comment type="caution">
    <text evidence="2">The sequence shown here is derived from an EMBL/GenBank/DDBJ whole genome shotgun (WGS) entry which is preliminary data.</text>
</comment>
<name>A0A9E5DCY7_9EURY</name>
<dbReference type="GO" id="GO:0016757">
    <property type="term" value="F:glycosyltransferase activity"/>
    <property type="evidence" value="ECO:0007669"/>
    <property type="project" value="UniProtKB-KW"/>
</dbReference>
<keyword evidence="2" id="KW-0328">Glycosyltransferase</keyword>
<dbReference type="Proteomes" id="UP001056766">
    <property type="component" value="Unassembled WGS sequence"/>
</dbReference>
<protein>
    <submittedName>
        <fullName evidence="2">Glycosyltransferase</fullName>
        <ecNumber evidence="2">2.4.-.-</ecNumber>
    </submittedName>
</protein>
<reference evidence="2" key="1">
    <citation type="journal article" date="2021" name="mSystems">
        <title>Bacteria and Archaea Synergistically Convert Glycine Betaine to Biogenic Methane in the Formosa Cold Seep of the South China Sea.</title>
        <authorList>
            <person name="Li L."/>
            <person name="Zhang W."/>
            <person name="Zhang S."/>
            <person name="Song L."/>
            <person name="Sun Q."/>
            <person name="Zhang H."/>
            <person name="Xiang H."/>
            <person name="Dong X."/>
        </authorList>
    </citation>
    <scope>NUCLEOTIDE SEQUENCE</scope>
    <source>
        <strain evidence="2">LLY</strain>
    </source>
</reference>
<reference evidence="2" key="2">
    <citation type="submission" date="2021-04" db="EMBL/GenBank/DDBJ databases">
        <authorList>
            <person name="Dong X."/>
        </authorList>
    </citation>
    <scope>NUCLEOTIDE SEQUENCE</scope>
    <source>
        <strain evidence="2">LLY</strain>
    </source>
</reference>
<accession>A0A9E5DCY7</accession>
<dbReference type="InterPro" id="IPR055259">
    <property type="entry name" value="YkvP/CgeB_Glyco_trans-like"/>
</dbReference>
<dbReference type="Pfam" id="PF13524">
    <property type="entry name" value="Glyco_trans_1_2"/>
    <property type="match status" value="1"/>
</dbReference>
<dbReference type="AlphaFoldDB" id="A0A9E5DCY7"/>
<keyword evidence="2" id="KW-0808">Transferase</keyword>
<evidence type="ECO:0000313" key="3">
    <source>
        <dbReference type="Proteomes" id="UP001056766"/>
    </source>
</evidence>
<evidence type="ECO:0000313" key="2">
    <source>
        <dbReference type="EMBL" id="MCM1987583.1"/>
    </source>
</evidence>
<gene>
    <name evidence="2" type="ORF">KDK67_11440</name>
</gene>
<dbReference type="EC" id="2.4.-.-" evidence="2"/>
<sequence>MKILAFTSTIDLKHRLGCTPSWWQLLKALHETGNEVIVLPYLGGSVESLWWRTYDNPCKTESLLFNKFLNKQKKVVDPAKTQGLLSPITSNLIKYDVKPKVRKQLHKIIEKEKDIDLIFFMNIPLNHITGIASEIKSEFNIPCIYYDGDMPTILPKYASERGFKFDYYVGADLSEYDAFFVNSKGVIDDLKEAGAKNVQPLYYAADPDLFAPVNVEKTRDVSFFGYGSELREEWMTKMISEPSKKMDSTNFSVGGGHFGIDMGNSDLVGDISYSAFREFCCGSKINLNITRWSHTNIYASATARPFELAAYGACMVSQPYNGIDEWFDIGKELIVVNSEEEAIETYEWLLSDDEERTKIGEKARERVLKEHTYRNRAETIIEIYTKIR</sequence>
<dbReference type="Gene3D" id="3.40.50.2000">
    <property type="entry name" value="Glycogen Phosphorylase B"/>
    <property type="match status" value="1"/>
</dbReference>
<feature type="domain" description="Spore protein YkvP/CgeB glycosyl transferase-like" evidence="1">
    <location>
        <begin position="242"/>
        <end position="381"/>
    </location>
</feature>
<dbReference type="RefSeq" id="WP_250868933.1">
    <property type="nucleotide sequence ID" value="NZ_JAGSOI010000057.1"/>
</dbReference>
<evidence type="ECO:0000259" key="1">
    <source>
        <dbReference type="Pfam" id="PF13524"/>
    </source>
</evidence>
<dbReference type="EMBL" id="JAGSOI010000057">
    <property type="protein sequence ID" value="MCM1987583.1"/>
    <property type="molecule type" value="Genomic_DNA"/>
</dbReference>
<proteinExistence type="predicted"/>
<dbReference type="SUPFAM" id="SSF53756">
    <property type="entry name" value="UDP-Glycosyltransferase/glycogen phosphorylase"/>
    <property type="match status" value="2"/>
</dbReference>